<dbReference type="AlphaFoldDB" id="A0AAQ1P9X3"/>
<evidence type="ECO:0000256" key="3">
    <source>
        <dbReference type="ARBA" id="ARBA00022905"/>
    </source>
</evidence>
<dbReference type="GO" id="GO:0018189">
    <property type="term" value="P:pyrroloquinoline quinone biosynthetic process"/>
    <property type="evidence" value="ECO:0007669"/>
    <property type="project" value="UniProtKB-UniRule"/>
</dbReference>
<comment type="function">
    <text evidence="4">Functions as a PqqA binding protein and presents PqqA to PqqE, in the pyrroloquinoline quinone (PQQ) biosynthetic pathway.</text>
</comment>
<dbReference type="EMBL" id="OPYN01000152">
    <property type="protein sequence ID" value="SPO61775.1"/>
    <property type="molecule type" value="Genomic_DNA"/>
</dbReference>
<comment type="subunit">
    <text evidence="2 4">Monomer. Interacts with PqqE.</text>
</comment>
<protein>
    <recommendedName>
        <fullName evidence="4">PqqA binding protein</fullName>
    </recommendedName>
    <alternativeName>
        <fullName evidence="4">Coenzyme PQQ synthesis protein D</fullName>
    </alternativeName>
    <alternativeName>
        <fullName evidence="4">Pyrroloquinoline quinone biosynthesis protein D</fullName>
    </alternativeName>
</protein>
<organism evidence="5 6">
    <name type="scientific">Pseudomonas inefficax</name>
    <dbReference type="NCBI Taxonomy" id="2078786"/>
    <lineage>
        <taxon>Bacteria</taxon>
        <taxon>Pseudomonadati</taxon>
        <taxon>Pseudomonadota</taxon>
        <taxon>Gammaproteobacteria</taxon>
        <taxon>Pseudomonadales</taxon>
        <taxon>Pseudomonadaceae</taxon>
        <taxon>Pseudomonas</taxon>
    </lineage>
</organism>
<dbReference type="Pfam" id="PF05402">
    <property type="entry name" value="PqqD"/>
    <property type="match status" value="1"/>
</dbReference>
<evidence type="ECO:0000256" key="4">
    <source>
        <dbReference type="HAMAP-Rule" id="MF_00655"/>
    </source>
</evidence>
<dbReference type="InterPro" id="IPR022479">
    <property type="entry name" value="PqqD_bac"/>
</dbReference>
<sequence length="100" mass="11198">MAGSSLSKPVVNLIDREQALALRKGFRLRWEPRQACHVLLYPEGIIELNASAGWVLELLDGQRSVAAVIDRLAQRFPGVPGLDEDILAFLEVARAKYWIE</sequence>
<dbReference type="Proteomes" id="UP000294335">
    <property type="component" value="Unassembled WGS sequence"/>
</dbReference>
<comment type="pathway">
    <text evidence="1 4">Cofactor biosynthesis; pyrroloquinoline quinone biosynthesis.</text>
</comment>
<reference evidence="5 6" key="1">
    <citation type="submission" date="2018-02" db="EMBL/GenBank/DDBJ databases">
        <authorList>
            <person name="Dubost A."/>
        </authorList>
    </citation>
    <scope>NUCLEOTIDE SEQUENCE [LARGE SCALE GENOMIC DNA]</scope>
    <source>
        <strain evidence="6">JV551A3</strain>
    </source>
</reference>
<proteinExistence type="inferred from homology"/>
<gene>
    <name evidence="4 5" type="primary">pqqD</name>
    <name evidence="5" type="ORF">JV551A3_V1_1520048</name>
</gene>
<dbReference type="InterPro" id="IPR008792">
    <property type="entry name" value="PQQD"/>
</dbReference>
<dbReference type="NCBIfam" id="TIGR03859">
    <property type="entry name" value="PQQ_PqqD"/>
    <property type="match status" value="1"/>
</dbReference>
<evidence type="ECO:0000313" key="5">
    <source>
        <dbReference type="EMBL" id="SPO61775.1"/>
    </source>
</evidence>
<keyword evidence="6" id="KW-1185">Reference proteome</keyword>
<name>A0AAQ1P9X3_9PSED</name>
<dbReference type="GO" id="GO:0048038">
    <property type="term" value="F:quinone binding"/>
    <property type="evidence" value="ECO:0007669"/>
    <property type="project" value="InterPro"/>
</dbReference>
<comment type="similarity">
    <text evidence="4">Belongs to the PqqD family.</text>
</comment>
<accession>A0AAQ1P9X3</accession>
<dbReference type="HAMAP" id="MF_00655">
    <property type="entry name" value="PQQ_syn_PqqD"/>
    <property type="match status" value="1"/>
</dbReference>
<evidence type="ECO:0000256" key="2">
    <source>
        <dbReference type="ARBA" id="ARBA00011741"/>
    </source>
</evidence>
<dbReference type="InterPro" id="IPR041881">
    <property type="entry name" value="PqqD_sf"/>
</dbReference>
<evidence type="ECO:0000313" key="6">
    <source>
        <dbReference type="Proteomes" id="UP000294335"/>
    </source>
</evidence>
<comment type="caution">
    <text evidence="5">The sequence shown here is derived from an EMBL/GenBank/DDBJ whole genome shotgun (WGS) entry which is preliminary data.</text>
</comment>
<keyword evidence="3 4" id="KW-0884">PQQ biosynthesis</keyword>
<evidence type="ECO:0000256" key="1">
    <source>
        <dbReference type="ARBA" id="ARBA00004886"/>
    </source>
</evidence>
<dbReference type="NCBIfam" id="NF002535">
    <property type="entry name" value="PRK02079.1"/>
    <property type="match status" value="1"/>
</dbReference>
<dbReference type="Gene3D" id="1.10.10.1150">
    <property type="entry name" value="Coenzyme PQQ synthesis protein D (PqqD)"/>
    <property type="match status" value="1"/>
</dbReference>